<dbReference type="GO" id="GO:0020037">
    <property type="term" value="F:heme binding"/>
    <property type="evidence" value="ECO:0007669"/>
    <property type="project" value="InterPro"/>
</dbReference>
<dbReference type="PRINTS" id="PR00465">
    <property type="entry name" value="EP450IV"/>
</dbReference>
<dbReference type="AlphaFoldDB" id="A0A1E3B213"/>
<evidence type="ECO:0000256" key="6">
    <source>
        <dbReference type="ARBA" id="ARBA00023033"/>
    </source>
</evidence>
<evidence type="ECO:0000256" key="8">
    <source>
        <dbReference type="SAM" id="Phobius"/>
    </source>
</evidence>
<comment type="cofactor">
    <cofactor evidence="1 7">
        <name>heme</name>
        <dbReference type="ChEBI" id="CHEBI:30413"/>
    </cofactor>
</comment>
<dbReference type="GO" id="GO:0004497">
    <property type="term" value="F:monooxygenase activity"/>
    <property type="evidence" value="ECO:0007669"/>
    <property type="project" value="UniProtKB-KW"/>
</dbReference>
<keyword evidence="5 7" id="KW-0408">Iron</keyword>
<dbReference type="SUPFAM" id="SSF48264">
    <property type="entry name" value="Cytochrome P450"/>
    <property type="match status" value="1"/>
</dbReference>
<dbReference type="Gene3D" id="1.10.630.10">
    <property type="entry name" value="Cytochrome P450"/>
    <property type="match status" value="1"/>
</dbReference>
<feature type="binding site" description="axial binding residue" evidence="7">
    <location>
        <position position="467"/>
    </location>
    <ligand>
        <name>heme</name>
        <dbReference type="ChEBI" id="CHEBI:30413"/>
    </ligand>
    <ligandPart>
        <name>Fe</name>
        <dbReference type="ChEBI" id="CHEBI:18248"/>
    </ligandPart>
</feature>
<evidence type="ECO:0000256" key="5">
    <source>
        <dbReference type="ARBA" id="ARBA00023004"/>
    </source>
</evidence>
<keyword evidence="8" id="KW-0472">Membrane</keyword>
<evidence type="ECO:0008006" key="11">
    <source>
        <dbReference type="Google" id="ProtNLM"/>
    </source>
</evidence>
<dbReference type="CDD" id="cd11041">
    <property type="entry name" value="CYP503A1-like"/>
    <property type="match status" value="1"/>
</dbReference>
<keyword evidence="8" id="KW-1133">Transmembrane helix</keyword>
<dbReference type="PANTHER" id="PTHR46206:SF6">
    <property type="entry name" value="CYTOCHROME P450 MONOOXYGENASE AN1598-RELATED"/>
    <property type="match status" value="1"/>
</dbReference>
<proteinExistence type="inferred from homology"/>
<accession>A0A1E3B213</accession>
<gene>
    <name evidence="9" type="ORF">SI65_09719</name>
</gene>
<dbReference type="OrthoDB" id="1844152at2759"/>
<dbReference type="VEuPathDB" id="FungiDB:SI65_09719"/>
<dbReference type="InterPro" id="IPR001128">
    <property type="entry name" value="Cyt_P450"/>
</dbReference>
<evidence type="ECO:0000256" key="7">
    <source>
        <dbReference type="PIRSR" id="PIRSR602403-1"/>
    </source>
</evidence>
<dbReference type="GO" id="GO:0016705">
    <property type="term" value="F:oxidoreductase activity, acting on paired donors, with incorporation or reduction of molecular oxygen"/>
    <property type="evidence" value="ECO:0007669"/>
    <property type="project" value="InterPro"/>
</dbReference>
<dbReference type="GO" id="GO:0005506">
    <property type="term" value="F:iron ion binding"/>
    <property type="evidence" value="ECO:0007669"/>
    <property type="project" value="InterPro"/>
</dbReference>
<comment type="similarity">
    <text evidence="2">Belongs to the cytochrome P450 family.</text>
</comment>
<keyword evidence="3 7" id="KW-0479">Metal-binding</keyword>
<evidence type="ECO:0000256" key="2">
    <source>
        <dbReference type="ARBA" id="ARBA00010617"/>
    </source>
</evidence>
<evidence type="ECO:0000256" key="1">
    <source>
        <dbReference type="ARBA" id="ARBA00001971"/>
    </source>
</evidence>
<evidence type="ECO:0000313" key="10">
    <source>
        <dbReference type="Proteomes" id="UP000094569"/>
    </source>
</evidence>
<keyword evidence="6" id="KW-0503">Monooxygenase</keyword>
<keyword evidence="4" id="KW-0560">Oxidoreductase</keyword>
<dbReference type="GO" id="GO:0019748">
    <property type="term" value="P:secondary metabolic process"/>
    <property type="evidence" value="ECO:0007669"/>
    <property type="project" value="UniProtKB-ARBA"/>
</dbReference>
<organism evidence="9 10">
    <name type="scientific">Aspergillus cristatus</name>
    <name type="common">Chinese Fuzhuan brick tea-fermentation fungus</name>
    <name type="synonym">Eurotium cristatum</name>
    <dbReference type="NCBI Taxonomy" id="573508"/>
    <lineage>
        <taxon>Eukaryota</taxon>
        <taxon>Fungi</taxon>
        <taxon>Dikarya</taxon>
        <taxon>Ascomycota</taxon>
        <taxon>Pezizomycotina</taxon>
        <taxon>Eurotiomycetes</taxon>
        <taxon>Eurotiomycetidae</taxon>
        <taxon>Eurotiales</taxon>
        <taxon>Aspergillaceae</taxon>
        <taxon>Aspergillus</taxon>
        <taxon>Aspergillus subgen. Aspergillus</taxon>
    </lineage>
</organism>
<reference evidence="9 10" key="1">
    <citation type="journal article" date="2016" name="BMC Genomics">
        <title>Comparative genomic and transcriptomic analyses of the Fuzhuan brick tea-fermentation fungus Aspergillus cristatus.</title>
        <authorList>
            <person name="Ge Y."/>
            <person name="Wang Y."/>
            <person name="Liu Y."/>
            <person name="Tan Y."/>
            <person name="Ren X."/>
            <person name="Zhang X."/>
            <person name="Hyde K.D."/>
            <person name="Liu Y."/>
            <person name="Liu Z."/>
        </authorList>
    </citation>
    <scope>NUCLEOTIDE SEQUENCE [LARGE SCALE GENOMIC DNA]</scope>
    <source>
        <strain evidence="9 10">GZAAS20.1005</strain>
    </source>
</reference>
<dbReference type="Pfam" id="PF00067">
    <property type="entry name" value="p450"/>
    <property type="match status" value="1"/>
</dbReference>
<name>A0A1E3B213_ASPCR</name>
<keyword evidence="7" id="KW-0349">Heme</keyword>
<dbReference type="EMBL" id="JXNT01000020">
    <property type="protein sequence ID" value="ODM14967.1"/>
    <property type="molecule type" value="Genomic_DNA"/>
</dbReference>
<sequence length="535" mass="61400">MTSLHETLALRLADAAELVEYGWQERNEWNVRFTILGTIAIISFVSWLFGPKSIKAPYAGYRSAWEPTFLLRLRFISGARPIIMDGYNKFKNGMFKLRRMDSDVLIISNKYVDELRQLPETIISPIYAHIKNVMGKYTTADLMLEGNLHTRVLQAKLTPNLVQYMDIVQQEMDFAFEVEMPQSDDWTEVQIGDIILRIIARISARTFVGHPLCRNEEWLHASIHYTENLFMTAFALRMTPTFVHPFLVWLLPSWYRVHQNLKTAKKLIVPLVKEHAANIAAGNPKGDDTVLKWMMGMAENENEANPNKLAHRQLLLSLASIHTTGMATTHTLYDLAAHPEYITEMREEVESVLIEDGGMTKQTLSKFRKLESLMKESQRLNPPSYLAFNRTAMKPITLSDGVQIPKGTHFAVASGPILLDAENNPEPEKFDPLRFYRKRQNPGEANKHLLPMTDKNHLHFGHGKYACPGRFFAVLEMKMILARILLDYEFKYPEGHGRPRNLTMDENVLPDPAARLLVRNRQGKNHNVPTKYVYA</sequence>
<protein>
    <recommendedName>
        <fullName evidence="11">Cytochrome P450</fullName>
    </recommendedName>
</protein>
<evidence type="ECO:0000256" key="3">
    <source>
        <dbReference type="ARBA" id="ARBA00022723"/>
    </source>
</evidence>
<evidence type="ECO:0000256" key="4">
    <source>
        <dbReference type="ARBA" id="ARBA00023002"/>
    </source>
</evidence>
<dbReference type="STRING" id="573508.A0A1E3B213"/>
<dbReference type="InterPro" id="IPR036396">
    <property type="entry name" value="Cyt_P450_sf"/>
</dbReference>
<feature type="transmembrane region" description="Helical" evidence="8">
    <location>
        <begin position="29"/>
        <end position="49"/>
    </location>
</feature>
<dbReference type="PANTHER" id="PTHR46206">
    <property type="entry name" value="CYTOCHROME P450"/>
    <property type="match status" value="1"/>
</dbReference>
<keyword evidence="10" id="KW-1185">Reference proteome</keyword>
<evidence type="ECO:0000313" key="9">
    <source>
        <dbReference type="EMBL" id="ODM14967.1"/>
    </source>
</evidence>
<keyword evidence="8" id="KW-0812">Transmembrane</keyword>
<dbReference type="InterPro" id="IPR002403">
    <property type="entry name" value="Cyt_P450_E_grp-IV"/>
</dbReference>
<comment type="caution">
    <text evidence="9">The sequence shown here is derived from an EMBL/GenBank/DDBJ whole genome shotgun (WGS) entry which is preliminary data.</text>
</comment>
<dbReference type="Proteomes" id="UP000094569">
    <property type="component" value="Unassembled WGS sequence"/>
</dbReference>